<keyword evidence="1" id="KW-0732">Signal</keyword>
<feature type="chain" id="PRO_5026703706" evidence="1">
    <location>
        <begin position="26"/>
        <end position="99"/>
    </location>
</feature>
<organism evidence="2 3">
    <name type="scientific">Blastochloris viridis</name>
    <name type="common">Rhodopseudomonas viridis</name>
    <dbReference type="NCBI Taxonomy" id="1079"/>
    <lineage>
        <taxon>Bacteria</taxon>
        <taxon>Pseudomonadati</taxon>
        <taxon>Pseudomonadota</taxon>
        <taxon>Alphaproteobacteria</taxon>
        <taxon>Hyphomicrobiales</taxon>
        <taxon>Blastochloridaceae</taxon>
        <taxon>Blastochloris</taxon>
    </lineage>
</organism>
<evidence type="ECO:0000256" key="1">
    <source>
        <dbReference type="SAM" id="SignalP"/>
    </source>
</evidence>
<evidence type="ECO:0000313" key="2">
    <source>
        <dbReference type="EMBL" id="TKW61418.1"/>
    </source>
</evidence>
<protein>
    <submittedName>
        <fullName evidence="2">Uncharacterized protein</fullName>
    </submittedName>
</protein>
<proteinExistence type="predicted"/>
<sequence length="99" mass="10533">MKMLLNSVALAIITSAAFVPTTASAGCAYMQGSTVINQCGYTIIGSYKGNDGSWGGYGPISPGGREGTSKSKNAGYRMQWCNYEAWQQNTCKVPHAKDL</sequence>
<reference evidence="2 3" key="1">
    <citation type="journal article" date="2017" name="Nat. Commun.">
        <title>In situ click chemistry generation of cyclooxygenase-2 inhibitors.</title>
        <authorList>
            <person name="Bhardwaj A."/>
            <person name="Kaur J."/>
            <person name="Wuest M."/>
            <person name="Wuest F."/>
        </authorList>
    </citation>
    <scope>NUCLEOTIDE SEQUENCE [LARGE SCALE GENOMIC DNA]</scope>
    <source>
        <strain evidence="2">S2_018_000_R2_106</strain>
    </source>
</reference>
<gene>
    <name evidence="2" type="ORF">DI628_02000</name>
</gene>
<feature type="signal peptide" evidence="1">
    <location>
        <begin position="1"/>
        <end position="25"/>
    </location>
</feature>
<dbReference type="PROSITE" id="PS51257">
    <property type="entry name" value="PROKAR_LIPOPROTEIN"/>
    <property type="match status" value="1"/>
</dbReference>
<dbReference type="AlphaFoldDB" id="A0A6N4RE67"/>
<accession>A0A6N4RE67</accession>
<comment type="caution">
    <text evidence="2">The sequence shown here is derived from an EMBL/GenBank/DDBJ whole genome shotgun (WGS) entry which is preliminary data.</text>
</comment>
<evidence type="ECO:0000313" key="3">
    <source>
        <dbReference type="Proteomes" id="UP000320948"/>
    </source>
</evidence>
<dbReference type="EMBL" id="VAFM01000001">
    <property type="protein sequence ID" value="TKW61418.1"/>
    <property type="molecule type" value="Genomic_DNA"/>
</dbReference>
<dbReference type="Proteomes" id="UP000320948">
    <property type="component" value="Unassembled WGS sequence"/>
</dbReference>
<name>A0A6N4RE67_BLAVI</name>